<organism evidence="1 2">
    <name type="scientific">Gossypium arboreum</name>
    <name type="common">Tree cotton</name>
    <name type="synonym">Gossypium nanking</name>
    <dbReference type="NCBI Taxonomy" id="29729"/>
    <lineage>
        <taxon>Eukaryota</taxon>
        <taxon>Viridiplantae</taxon>
        <taxon>Streptophyta</taxon>
        <taxon>Embryophyta</taxon>
        <taxon>Tracheophyta</taxon>
        <taxon>Spermatophyta</taxon>
        <taxon>Magnoliopsida</taxon>
        <taxon>eudicotyledons</taxon>
        <taxon>Gunneridae</taxon>
        <taxon>Pentapetalae</taxon>
        <taxon>rosids</taxon>
        <taxon>malvids</taxon>
        <taxon>Malvales</taxon>
        <taxon>Malvaceae</taxon>
        <taxon>Malvoideae</taxon>
        <taxon>Gossypium</taxon>
    </lineage>
</organism>
<sequence length="137" mass="15897">MDRVSPRFLQLLHTEDHYRVTIVSFRMDGIAKKWFRWMQRQRQLASWDHLIKAICKQFTVIEIESSEVLYFGSLIDTKNDVLSNRVAFMSEAMALSHFHEARLNDMKRLMGRGVGPKTTPLLPNPLISPTSLHNMPG</sequence>
<reference evidence="1 2" key="1">
    <citation type="submission" date="2023-03" db="EMBL/GenBank/DDBJ databases">
        <title>WGS of Gossypium arboreum.</title>
        <authorList>
            <person name="Yu D."/>
        </authorList>
    </citation>
    <scope>NUCLEOTIDE SEQUENCE [LARGE SCALE GENOMIC DNA]</scope>
    <source>
        <tissue evidence="1">Leaf</tissue>
    </source>
</reference>
<evidence type="ECO:0008006" key="3">
    <source>
        <dbReference type="Google" id="ProtNLM"/>
    </source>
</evidence>
<protein>
    <recommendedName>
        <fullName evidence="3">Retrotransposon gag domain-containing protein</fullName>
    </recommendedName>
</protein>
<dbReference type="EMBL" id="JARKNE010000009">
    <property type="protein sequence ID" value="KAK5802392.1"/>
    <property type="molecule type" value="Genomic_DNA"/>
</dbReference>
<evidence type="ECO:0000313" key="2">
    <source>
        <dbReference type="Proteomes" id="UP001358586"/>
    </source>
</evidence>
<evidence type="ECO:0000313" key="1">
    <source>
        <dbReference type="EMBL" id="KAK5802392.1"/>
    </source>
</evidence>
<accession>A0ABR0NM22</accession>
<proteinExistence type="predicted"/>
<name>A0ABR0NM22_GOSAR</name>
<comment type="caution">
    <text evidence="1">The sequence shown here is derived from an EMBL/GenBank/DDBJ whole genome shotgun (WGS) entry which is preliminary data.</text>
</comment>
<dbReference type="Proteomes" id="UP001358586">
    <property type="component" value="Chromosome 9"/>
</dbReference>
<keyword evidence="2" id="KW-1185">Reference proteome</keyword>
<gene>
    <name evidence="1" type="ORF">PVK06_029982</name>
</gene>